<protein>
    <submittedName>
        <fullName evidence="2">Uncharacterized protein</fullName>
    </submittedName>
</protein>
<name>A0ABV1WTT4_9ACTN</name>
<sequence length="197" mass="21470">MSGEYETPVWLVESIAQLESVRVDRPVSAQELRHRSVRRRRRRTRSAAIAAIAVVALGAGAYWNSKGVDRSVEDPARPGEASKISAAQEKMRAYYSVLPDAFATRNSTSKLRKLMTAHFTDGALKRETVLEGRGSGDLAAACGHVEATTTFTVGAPRSTGADTVRARVTSSSAPESIEVDFDLRTMRISKWSCPDRS</sequence>
<dbReference type="EMBL" id="JBEPEK010000065">
    <property type="protein sequence ID" value="MER7180175.1"/>
    <property type="molecule type" value="Genomic_DNA"/>
</dbReference>
<accession>A0ABV1WTT4</accession>
<proteinExistence type="predicted"/>
<keyword evidence="3" id="KW-1185">Reference proteome</keyword>
<evidence type="ECO:0000256" key="1">
    <source>
        <dbReference type="SAM" id="Phobius"/>
    </source>
</evidence>
<evidence type="ECO:0000313" key="2">
    <source>
        <dbReference type="EMBL" id="MER7180175.1"/>
    </source>
</evidence>
<organism evidence="2 3">
    <name type="scientific">Streptomyces hyaluromycini</name>
    <dbReference type="NCBI Taxonomy" id="1377993"/>
    <lineage>
        <taxon>Bacteria</taxon>
        <taxon>Bacillati</taxon>
        <taxon>Actinomycetota</taxon>
        <taxon>Actinomycetes</taxon>
        <taxon>Kitasatosporales</taxon>
        <taxon>Streptomycetaceae</taxon>
        <taxon>Streptomyces</taxon>
    </lineage>
</organism>
<feature type="transmembrane region" description="Helical" evidence="1">
    <location>
        <begin position="44"/>
        <end position="63"/>
    </location>
</feature>
<keyword evidence="1" id="KW-0472">Membrane</keyword>
<evidence type="ECO:0000313" key="3">
    <source>
        <dbReference type="Proteomes" id="UP001474181"/>
    </source>
</evidence>
<dbReference type="RefSeq" id="WP_350780014.1">
    <property type="nucleotide sequence ID" value="NZ_JBEPEK010000065.1"/>
</dbReference>
<reference evidence="2 3" key="1">
    <citation type="submission" date="2024-06" db="EMBL/GenBank/DDBJ databases">
        <title>The Natural Products Discovery Center: Release of the First 8490 Sequenced Strains for Exploring Actinobacteria Biosynthetic Diversity.</title>
        <authorList>
            <person name="Kalkreuter E."/>
            <person name="Kautsar S.A."/>
            <person name="Yang D."/>
            <person name="Bader C.D."/>
            <person name="Teijaro C.N."/>
            <person name="Fluegel L."/>
            <person name="Davis C.M."/>
            <person name="Simpson J.R."/>
            <person name="Lauterbach L."/>
            <person name="Steele A.D."/>
            <person name="Gui C."/>
            <person name="Meng S."/>
            <person name="Li G."/>
            <person name="Viehrig K."/>
            <person name="Ye F."/>
            <person name="Su P."/>
            <person name="Kiefer A.F."/>
            <person name="Nichols A."/>
            <person name="Cepeda A.J."/>
            <person name="Yan W."/>
            <person name="Fan B."/>
            <person name="Jiang Y."/>
            <person name="Adhikari A."/>
            <person name="Zheng C.-J."/>
            <person name="Schuster L."/>
            <person name="Cowan T.M."/>
            <person name="Smanski M.J."/>
            <person name="Chevrette M.G."/>
            <person name="De Carvalho L.P.S."/>
            <person name="Shen B."/>
        </authorList>
    </citation>
    <scope>NUCLEOTIDE SEQUENCE [LARGE SCALE GENOMIC DNA]</scope>
    <source>
        <strain evidence="2 3">NPDC000234</strain>
    </source>
</reference>
<keyword evidence="1" id="KW-0812">Transmembrane</keyword>
<dbReference type="Proteomes" id="UP001474181">
    <property type="component" value="Unassembled WGS sequence"/>
</dbReference>
<gene>
    <name evidence="2" type="ORF">ABT404_11955</name>
</gene>
<keyword evidence="1" id="KW-1133">Transmembrane helix</keyword>
<comment type="caution">
    <text evidence="2">The sequence shown here is derived from an EMBL/GenBank/DDBJ whole genome shotgun (WGS) entry which is preliminary data.</text>
</comment>